<evidence type="ECO:0000256" key="3">
    <source>
        <dbReference type="ARBA" id="ARBA00022679"/>
    </source>
</evidence>
<evidence type="ECO:0000313" key="13">
    <source>
        <dbReference type="EMBL" id="PKU26045.1"/>
    </source>
</evidence>
<dbReference type="GO" id="GO:0016301">
    <property type="term" value="F:kinase activity"/>
    <property type="evidence" value="ECO:0007669"/>
    <property type="project" value="UniProtKB-KW"/>
</dbReference>
<dbReference type="Pfam" id="PF19279">
    <property type="entry name" value="YegS_C"/>
    <property type="match status" value="1"/>
</dbReference>
<feature type="domain" description="DAGKc" evidence="12">
    <location>
        <begin position="14"/>
        <end position="146"/>
    </location>
</feature>
<dbReference type="OrthoDB" id="9815110at2"/>
<reference evidence="14" key="1">
    <citation type="submission" date="2017-12" db="EMBL/GenBank/DDBJ databases">
        <title>Draft genome sequence of Telmatospirillum siberiense 26-4b1T, an acidotolerant peatland alphaproteobacterium potentially involved in sulfur cycling.</title>
        <authorList>
            <person name="Hausmann B."/>
            <person name="Pjevac P."/>
            <person name="Schreck K."/>
            <person name="Herbold C.W."/>
            <person name="Daims H."/>
            <person name="Wagner M."/>
            <person name="Pester M."/>
            <person name="Loy A."/>
        </authorList>
    </citation>
    <scope>NUCLEOTIDE SEQUENCE [LARGE SCALE GENOMIC DNA]</scope>
    <source>
        <strain evidence="14">26-4b1</strain>
    </source>
</reference>
<dbReference type="EMBL" id="PIUM01000002">
    <property type="protein sequence ID" value="PKU26045.1"/>
    <property type="molecule type" value="Genomic_DNA"/>
</dbReference>
<evidence type="ECO:0000256" key="9">
    <source>
        <dbReference type="ARBA" id="ARBA00023098"/>
    </source>
</evidence>
<evidence type="ECO:0000256" key="6">
    <source>
        <dbReference type="ARBA" id="ARBA00022777"/>
    </source>
</evidence>
<dbReference type="InterPro" id="IPR005218">
    <property type="entry name" value="Diacylglycerol/lipid_kinase"/>
</dbReference>
<dbReference type="GO" id="GO:0005524">
    <property type="term" value="F:ATP binding"/>
    <property type="evidence" value="ECO:0007669"/>
    <property type="project" value="UniProtKB-KW"/>
</dbReference>
<sequence length="307" mass="32741">MHMTTTQARSEEGAPRRRILVIYNPSAGQWRRRRLKATLRDLEILGGELTLHETTRPGDAESTAEGLSATDYDVVVAAGGDGTINEVANGLIKARGPVPPLAIIPLGTANVLAQEIGLRGQPPIIAKAIVSGGRQRVHLGKANGRHFIMMAGVGFDAHVVANVDLALKRHTGKIAYVLETLTQALRYGFPPCRVGIDGRTFDACSVVVCNGRHYGGPFIAAPEASLEMPVFQVCLLERGGWAHALRYGAALILGRLSRLPDVRILSGRVIRIDGQNGLPVQGDGDIIATLPVEISVAVETLELIVPA</sequence>
<keyword evidence="11" id="KW-1208">Phospholipid metabolism</keyword>
<evidence type="ECO:0000256" key="8">
    <source>
        <dbReference type="ARBA" id="ARBA00022842"/>
    </source>
</evidence>
<dbReference type="SUPFAM" id="SSF111331">
    <property type="entry name" value="NAD kinase/diacylglycerol kinase-like"/>
    <property type="match status" value="1"/>
</dbReference>
<dbReference type="Pfam" id="PF00781">
    <property type="entry name" value="DAGK_cat"/>
    <property type="match status" value="1"/>
</dbReference>
<keyword evidence="10" id="KW-0594">Phospholipid biosynthesis</keyword>
<dbReference type="GO" id="GO:0005886">
    <property type="term" value="C:plasma membrane"/>
    <property type="evidence" value="ECO:0007669"/>
    <property type="project" value="TreeGrafter"/>
</dbReference>
<evidence type="ECO:0000256" key="1">
    <source>
        <dbReference type="ARBA" id="ARBA00001946"/>
    </source>
</evidence>
<keyword evidence="5" id="KW-0547">Nucleotide-binding</keyword>
<keyword evidence="2" id="KW-0444">Lipid biosynthesis</keyword>
<evidence type="ECO:0000256" key="2">
    <source>
        <dbReference type="ARBA" id="ARBA00022516"/>
    </source>
</evidence>
<dbReference type="InterPro" id="IPR017438">
    <property type="entry name" value="ATP-NAD_kinase_N"/>
</dbReference>
<keyword evidence="7" id="KW-0067">ATP-binding</keyword>
<evidence type="ECO:0000256" key="5">
    <source>
        <dbReference type="ARBA" id="ARBA00022741"/>
    </source>
</evidence>
<dbReference type="InterPro" id="IPR050187">
    <property type="entry name" value="Lipid_Phosphate_FormReg"/>
</dbReference>
<dbReference type="AlphaFoldDB" id="A0A2N3Q068"/>
<comment type="cofactor">
    <cofactor evidence="1">
        <name>Mg(2+)</name>
        <dbReference type="ChEBI" id="CHEBI:18420"/>
    </cofactor>
</comment>
<evidence type="ECO:0000313" key="14">
    <source>
        <dbReference type="Proteomes" id="UP000233293"/>
    </source>
</evidence>
<evidence type="ECO:0000256" key="10">
    <source>
        <dbReference type="ARBA" id="ARBA00023209"/>
    </source>
</evidence>
<dbReference type="Proteomes" id="UP000233293">
    <property type="component" value="Unassembled WGS sequence"/>
</dbReference>
<keyword evidence="14" id="KW-1185">Reference proteome</keyword>
<protein>
    <submittedName>
        <fullName evidence="13">Sphingosine kinase</fullName>
    </submittedName>
</protein>
<dbReference type="PANTHER" id="PTHR12358">
    <property type="entry name" value="SPHINGOSINE KINASE"/>
    <property type="match status" value="1"/>
</dbReference>
<keyword evidence="3" id="KW-0808">Transferase</keyword>
<dbReference type="PANTHER" id="PTHR12358:SF106">
    <property type="entry name" value="LIPID KINASE YEGS"/>
    <property type="match status" value="1"/>
</dbReference>
<dbReference type="InterPro" id="IPR016064">
    <property type="entry name" value="NAD/diacylglycerol_kinase_sf"/>
</dbReference>
<accession>A0A2N3Q068</accession>
<dbReference type="Gene3D" id="3.40.50.10330">
    <property type="entry name" value="Probable inorganic polyphosphate/atp-NAD kinase, domain 1"/>
    <property type="match status" value="1"/>
</dbReference>
<evidence type="ECO:0000256" key="4">
    <source>
        <dbReference type="ARBA" id="ARBA00022723"/>
    </source>
</evidence>
<gene>
    <name evidence="13" type="ORF">CWS72_02580</name>
</gene>
<evidence type="ECO:0000256" key="11">
    <source>
        <dbReference type="ARBA" id="ARBA00023264"/>
    </source>
</evidence>
<dbReference type="SMART" id="SM00046">
    <property type="entry name" value="DAGKc"/>
    <property type="match status" value="1"/>
</dbReference>
<keyword evidence="4" id="KW-0479">Metal-binding</keyword>
<name>A0A2N3Q068_9PROT</name>
<dbReference type="InterPro" id="IPR045540">
    <property type="entry name" value="YegS/DAGK_C"/>
</dbReference>
<dbReference type="GO" id="GO:0008654">
    <property type="term" value="P:phospholipid biosynthetic process"/>
    <property type="evidence" value="ECO:0007669"/>
    <property type="project" value="UniProtKB-KW"/>
</dbReference>
<keyword evidence="9" id="KW-0443">Lipid metabolism</keyword>
<proteinExistence type="predicted"/>
<keyword evidence="6 13" id="KW-0418">Kinase</keyword>
<dbReference type="PROSITE" id="PS50146">
    <property type="entry name" value="DAGK"/>
    <property type="match status" value="1"/>
</dbReference>
<keyword evidence="8" id="KW-0460">Magnesium</keyword>
<evidence type="ECO:0000256" key="7">
    <source>
        <dbReference type="ARBA" id="ARBA00022840"/>
    </source>
</evidence>
<organism evidence="13 14">
    <name type="scientific">Telmatospirillum siberiense</name>
    <dbReference type="NCBI Taxonomy" id="382514"/>
    <lineage>
        <taxon>Bacteria</taxon>
        <taxon>Pseudomonadati</taxon>
        <taxon>Pseudomonadota</taxon>
        <taxon>Alphaproteobacteria</taxon>
        <taxon>Rhodospirillales</taxon>
        <taxon>Rhodospirillaceae</taxon>
        <taxon>Telmatospirillum</taxon>
    </lineage>
</organism>
<comment type="caution">
    <text evidence="13">The sequence shown here is derived from an EMBL/GenBank/DDBJ whole genome shotgun (WGS) entry which is preliminary data.</text>
</comment>
<dbReference type="NCBIfam" id="TIGR00147">
    <property type="entry name" value="YegS/Rv2252/BmrU family lipid kinase"/>
    <property type="match status" value="1"/>
</dbReference>
<dbReference type="InterPro" id="IPR001206">
    <property type="entry name" value="Diacylglycerol_kinase_cat_dom"/>
</dbReference>
<evidence type="ECO:0000259" key="12">
    <source>
        <dbReference type="PROSITE" id="PS50146"/>
    </source>
</evidence>
<dbReference type="Gene3D" id="2.60.200.40">
    <property type="match status" value="1"/>
</dbReference>
<dbReference type="GO" id="GO:0046872">
    <property type="term" value="F:metal ion binding"/>
    <property type="evidence" value="ECO:0007669"/>
    <property type="project" value="UniProtKB-KW"/>
</dbReference>